<organism evidence="9 10">
    <name type="scientific">Anaerocolumna aminovalerica</name>
    <dbReference type="NCBI Taxonomy" id="1527"/>
    <lineage>
        <taxon>Bacteria</taxon>
        <taxon>Bacillati</taxon>
        <taxon>Bacillota</taxon>
        <taxon>Clostridia</taxon>
        <taxon>Lachnospirales</taxon>
        <taxon>Lachnospiraceae</taxon>
        <taxon>Anaerocolumna</taxon>
    </lineage>
</organism>
<feature type="transmembrane region" description="Helical" evidence="7">
    <location>
        <begin position="108"/>
        <end position="126"/>
    </location>
</feature>
<evidence type="ECO:0000256" key="6">
    <source>
        <dbReference type="ARBA" id="ARBA00023136"/>
    </source>
</evidence>
<dbReference type="PANTHER" id="PTHR33778:SF1">
    <property type="entry name" value="MAGNESIUM TRANSPORTER YHID-RELATED"/>
    <property type="match status" value="1"/>
</dbReference>
<accession>A0A1I5I759</accession>
<comment type="subcellular location">
    <subcellularLocation>
        <location evidence="1">Cell membrane</location>
        <topology evidence="1">Multi-pass membrane protein</topology>
    </subcellularLocation>
</comment>
<evidence type="ECO:0000256" key="4">
    <source>
        <dbReference type="ARBA" id="ARBA00022692"/>
    </source>
</evidence>
<dbReference type="InterPro" id="IPR049177">
    <property type="entry name" value="MgtC_SapB_SrpB_YhiD_N"/>
</dbReference>
<keyword evidence="10" id="KW-1185">Reference proteome</keyword>
<evidence type="ECO:0000259" key="8">
    <source>
        <dbReference type="Pfam" id="PF02308"/>
    </source>
</evidence>
<feature type="transmembrane region" description="Helical" evidence="7">
    <location>
        <begin position="80"/>
        <end position="101"/>
    </location>
</feature>
<keyword evidence="6 7" id="KW-0472">Membrane</keyword>
<evidence type="ECO:0000313" key="10">
    <source>
        <dbReference type="Proteomes" id="UP000198806"/>
    </source>
</evidence>
<dbReference type="GO" id="GO:0005886">
    <property type="term" value="C:plasma membrane"/>
    <property type="evidence" value="ECO:0007669"/>
    <property type="project" value="UniProtKB-SubCell"/>
</dbReference>
<dbReference type="RefSeq" id="WP_308743319.1">
    <property type="nucleotide sequence ID" value="NZ_BAABFM010000009.1"/>
</dbReference>
<evidence type="ECO:0000256" key="3">
    <source>
        <dbReference type="ARBA" id="ARBA00022475"/>
    </source>
</evidence>
<dbReference type="AlphaFoldDB" id="A0A1I5I759"/>
<dbReference type="Pfam" id="PF02308">
    <property type="entry name" value="MgtC"/>
    <property type="match status" value="1"/>
</dbReference>
<dbReference type="PRINTS" id="PR01837">
    <property type="entry name" value="MGTCSAPBPROT"/>
</dbReference>
<proteinExistence type="inferred from homology"/>
<keyword evidence="3" id="KW-1003">Cell membrane</keyword>
<feature type="transmembrane region" description="Helical" evidence="7">
    <location>
        <begin position="16"/>
        <end position="37"/>
    </location>
</feature>
<evidence type="ECO:0000313" key="9">
    <source>
        <dbReference type="EMBL" id="SFO56367.1"/>
    </source>
</evidence>
<evidence type="ECO:0000256" key="5">
    <source>
        <dbReference type="ARBA" id="ARBA00022989"/>
    </source>
</evidence>
<keyword evidence="5 7" id="KW-1133">Transmembrane helix</keyword>
<dbReference type="PANTHER" id="PTHR33778">
    <property type="entry name" value="PROTEIN MGTC"/>
    <property type="match status" value="1"/>
</dbReference>
<dbReference type="InterPro" id="IPR003416">
    <property type="entry name" value="MgtC/SapB/SrpB/YhiD_fam"/>
</dbReference>
<feature type="transmembrane region" description="Helical" evidence="7">
    <location>
        <begin position="49"/>
        <end position="68"/>
    </location>
</feature>
<evidence type="ECO:0000256" key="1">
    <source>
        <dbReference type="ARBA" id="ARBA00004651"/>
    </source>
</evidence>
<sequence length="236" mass="25738">MNGINFDGIYNMLHEVNIVSISVRILLAMLMGGVLGFERGIKNRPAGFRTYMLVCIGSTLVMITNQYMCQTFTDYNIDPARLGAQVVSGIGFLGAGTIIVTSRNQIKGLTTAAGLWVAACLGLAIGTGFYSGAIIGGIAIVIAMIFLHKVDQKIRTGGKIIDIYIEFDNIGHISSFMNYVKENDLEVQDMLMNKGEIPGMDSIALVISLKSNKKMHHAYVIQLLSHAQGIQYIEEI</sequence>
<evidence type="ECO:0000256" key="7">
    <source>
        <dbReference type="SAM" id="Phobius"/>
    </source>
</evidence>
<comment type="similarity">
    <text evidence="2">Belongs to the MgtC/SapB family.</text>
</comment>
<dbReference type="STRING" id="1527.SAMN04489757_14016"/>
<dbReference type="EMBL" id="FOWD01000040">
    <property type="protein sequence ID" value="SFO56367.1"/>
    <property type="molecule type" value="Genomic_DNA"/>
</dbReference>
<name>A0A1I5I759_9FIRM</name>
<protein>
    <submittedName>
        <fullName evidence="9">Putative Mg2+ transporter-C (MgtC) family protein</fullName>
    </submittedName>
</protein>
<dbReference type="Proteomes" id="UP000198806">
    <property type="component" value="Unassembled WGS sequence"/>
</dbReference>
<reference evidence="9 10" key="1">
    <citation type="submission" date="2016-10" db="EMBL/GenBank/DDBJ databases">
        <authorList>
            <person name="de Groot N.N."/>
        </authorList>
    </citation>
    <scope>NUCLEOTIDE SEQUENCE [LARGE SCALE GENOMIC DNA]</scope>
    <source>
        <strain evidence="9 10">DSM 1283</strain>
    </source>
</reference>
<feature type="domain" description="MgtC/SapB/SrpB/YhiD N-terminal" evidence="8">
    <location>
        <begin position="25"/>
        <end position="152"/>
    </location>
</feature>
<evidence type="ECO:0000256" key="2">
    <source>
        <dbReference type="ARBA" id="ARBA00009298"/>
    </source>
</evidence>
<keyword evidence="4 7" id="KW-0812">Transmembrane</keyword>
<gene>
    <name evidence="9" type="ORF">SAMN04489757_14016</name>
</gene>